<dbReference type="EMBL" id="EF648215">
    <property type="protein sequence ID" value="ABV54366.1"/>
    <property type="molecule type" value="Genomic_DNA"/>
</dbReference>
<sequence>MKVFCAIRNLRNKLEHFDEGFKICLNTSRAGYIIPAYVGGSINSQACQYTCIEPVSTRQYSKYSATNLRCSQ</sequence>
<protein>
    <submittedName>
        <fullName evidence="1">Uncharacterized protein</fullName>
    </submittedName>
</protein>
<proteinExistence type="predicted"/>
<dbReference type="AlphaFoldDB" id="B3SPW2"/>
<reference evidence="1" key="1">
    <citation type="journal article" date="2008" name="J. Bacteriol.">
        <title>A family of insertion sequences that impacts integrons by specific targeting of gene cassette recombination sites, the IS1111-attC Group.</title>
        <authorList>
            <person name="Tetu S.G."/>
            <person name="Holmes A.J."/>
        </authorList>
    </citation>
    <scope>NUCLEOTIDE SEQUENCE</scope>
    <source>
        <strain evidence="1">ATCC 17593</strain>
    </source>
</reference>
<accession>B3SPW2</accession>
<name>B3SPW2_STUST</name>
<evidence type="ECO:0000313" key="1">
    <source>
        <dbReference type="EMBL" id="ABV54366.1"/>
    </source>
</evidence>
<organism evidence="1">
    <name type="scientific">Stutzerimonas stutzeri</name>
    <name type="common">Pseudomonas stutzeri</name>
    <dbReference type="NCBI Taxonomy" id="316"/>
    <lineage>
        <taxon>Bacteria</taxon>
        <taxon>Pseudomonadati</taxon>
        <taxon>Pseudomonadota</taxon>
        <taxon>Gammaproteobacteria</taxon>
        <taxon>Pseudomonadales</taxon>
        <taxon>Pseudomonadaceae</taxon>
        <taxon>Stutzerimonas</taxon>
    </lineage>
</organism>